<evidence type="ECO:0000256" key="1">
    <source>
        <dbReference type="SAM" id="Phobius"/>
    </source>
</evidence>
<protein>
    <submittedName>
        <fullName evidence="2">(wild Malaysian banana) hypothetical protein</fullName>
    </submittedName>
</protein>
<reference evidence="3" key="2">
    <citation type="submission" date="2021-05" db="UniProtKB">
        <authorList>
            <consortium name="EnsemblPlants"/>
        </authorList>
    </citation>
    <scope>IDENTIFICATION</scope>
    <source>
        <strain evidence="3">subsp. malaccensis</strain>
    </source>
</reference>
<dbReference type="InParanoid" id="A0A804I442"/>
<dbReference type="EnsemblPlants" id="Ma02_t18250.1">
    <property type="protein sequence ID" value="Ma02_p18250.1"/>
    <property type="gene ID" value="Ma02_g18250"/>
</dbReference>
<feature type="transmembrane region" description="Helical" evidence="1">
    <location>
        <begin position="12"/>
        <end position="38"/>
    </location>
</feature>
<keyword evidence="1" id="KW-0812">Transmembrane</keyword>
<dbReference type="EMBL" id="HG996467">
    <property type="protein sequence ID" value="CAG1862414.1"/>
    <property type="molecule type" value="Genomic_DNA"/>
</dbReference>
<keyword evidence="1" id="KW-1133">Transmembrane helix</keyword>
<reference evidence="2" key="1">
    <citation type="submission" date="2021-03" db="EMBL/GenBank/DDBJ databases">
        <authorList>
            <consortium name="Genoscope - CEA"/>
            <person name="William W."/>
        </authorList>
    </citation>
    <scope>NUCLEOTIDE SEQUENCE</scope>
    <source>
        <strain evidence="2">Doubled-haploid Pahang</strain>
    </source>
</reference>
<gene>
    <name evidence="2" type="ORF">GSMUA_73080.1</name>
</gene>
<sequence>MMEVDLVPKALRLMLCVLNLFLLDIVYTITLQASIYVFNL</sequence>
<dbReference type="Gramene" id="Ma02_t18250.1">
    <property type="protein sequence ID" value="Ma02_p18250.1"/>
    <property type="gene ID" value="Ma02_g18250"/>
</dbReference>
<proteinExistence type="predicted"/>
<evidence type="ECO:0000313" key="4">
    <source>
        <dbReference type="Proteomes" id="UP000012960"/>
    </source>
</evidence>
<evidence type="ECO:0000313" key="3">
    <source>
        <dbReference type="EnsemblPlants" id="Ma02_p18250.1"/>
    </source>
</evidence>
<keyword evidence="4" id="KW-1185">Reference proteome</keyword>
<dbReference type="Proteomes" id="UP000012960">
    <property type="component" value="Unplaced"/>
</dbReference>
<organism evidence="3 4">
    <name type="scientific">Musa acuminata subsp. malaccensis</name>
    <name type="common">Wild banana</name>
    <name type="synonym">Musa malaccensis</name>
    <dbReference type="NCBI Taxonomy" id="214687"/>
    <lineage>
        <taxon>Eukaryota</taxon>
        <taxon>Viridiplantae</taxon>
        <taxon>Streptophyta</taxon>
        <taxon>Embryophyta</taxon>
        <taxon>Tracheophyta</taxon>
        <taxon>Spermatophyta</taxon>
        <taxon>Magnoliopsida</taxon>
        <taxon>Liliopsida</taxon>
        <taxon>Zingiberales</taxon>
        <taxon>Musaceae</taxon>
        <taxon>Musa</taxon>
    </lineage>
</organism>
<accession>A0A804I442</accession>
<name>A0A804I442_MUSAM</name>
<evidence type="ECO:0000313" key="2">
    <source>
        <dbReference type="EMBL" id="CAG1862414.1"/>
    </source>
</evidence>
<keyword evidence="1" id="KW-0472">Membrane</keyword>
<dbReference type="AlphaFoldDB" id="A0A804I442"/>